<dbReference type="GO" id="GO:0004843">
    <property type="term" value="F:cysteine-type deubiquitinase activity"/>
    <property type="evidence" value="ECO:0007669"/>
    <property type="project" value="UniProtKB-UniRule"/>
</dbReference>
<dbReference type="InterPro" id="IPR033979">
    <property type="entry name" value="MINDY_domain"/>
</dbReference>
<evidence type="ECO:0000256" key="2">
    <source>
        <dbReference type="RuleBase" id="RU367139"/>
    </source>
</evidence>
<dbReference type="GO" id="GO:0005829">
    <property type="term" value="C:cytosol"/>
    <property type="evidence" value="ECO:0007669"/>
    <property type="project" value="TreeGrafter"/>
</dbReference>
<feature type="region of interest" description="Disordered" evidence="3">
    <location>
        <begin position="149"/>
        <end position="203"/>
    </location>
</feature>
<feature type="compositionally biased region" description="Low complexity" evidence="3">
    <location>
        <begin position="149"/>
        <end position="188"/>
    </location>
</feature>
<keyword evidence="2" id="KW-0378">Hydrolase</keyword>
<accession>A0A3P6TS78</accession>
<dbReference type="GO" id="GO:0140934">
    <property type="term" value="F:histone deubiquitinase activity"/>
    <property type="evidence" value="ECO:0007669"/>
    <property type="project" value="UniProtKB-UniRule"/>
</dbReference>
<dbReference type="GO" id="GO:1990380">
    <property type="term" value="F:K48-linked deubiquitinase activity"/>
    <property type="evidence" value="ECO:0007669"/>
    <property type="project" value="UniProtKB-UniRule"/>
</dbReference>
<reference evidence="5 6" key="1">
    <citation type="submission" date="2018-11" db="EMBL/GenBank/DDBJ databases">
        <authorList>
            <consortium name="Pathogen Informatics"/>
        </authorList>
    </citation>
    <scope>NUCLEOTIDE SEQUENCE [LARGE SCALE GENOMIC DNA]</scope>
</reference>
<dbReference type="GO" id="GO:0071108">
    <property type="term" value="P:protein K48-linked deubiquitination"/>
    <property type="evidence" value="ECO:0007669"/>
    <property type="project" value="TreeGrafter"/>
</dbReference>
<evidence type="ECO:0000313" key="5">
    <source>
        <dbReference type="EMBL" id="VDK68978.1"/>
    </source>
</evidence>
<dbReference type="GO" id="GO:0071944">
    <property type="term" value="C:cell periphery"/>
    <property type="evidence" value="ECO:0007669"/>
    <property type="project" value="TreeGrafter"/>
</dbReference>
<dbReference type="PANTHER" id="PTHR18063">
    <property type="entry name" value="NF-E2 INDUCIBLE PROTEIN"/>
    <property type="match status" value="1"/>
</dbReference>
<organism evidence="5 6">
    <name type="scientific">Anisakis simplex</name>
    <name type="common">Herring worm</name>
    <dbReference type="NCBI Taxonomy" id="6269"/>
    <lineage>
        <taxon>Eukaryota</taxon>
        <taxon>Metazoa</taxon>
        <taxon>Ecdysozoa</taxon>
        <taxon>Nematoda</taxon>
        <taxon>Chromadorea</taxon>
        <taxon>Rhabditida</taxon>
        <taxon>Spirurina</taxon>
        <taxon>Ascaridomorpha</taxon>
        <taxon>Ascaridoidea</taxon>
        <taxon>Anisakidae</taxon>
        <taxon>Anisakis</taxon>
        <taxon>Anisakis simplex complex</taxon>
    </lineage>
</organism>
<keyword evidence="2" id="KW-0833">Ubl conjugation pathway</keyword>
<feature type="compositionally biased region" description="Basic and acidic residues" evidence="3">
    <location>
        <begin position="194"/>
        <end position="203"/>
    </location>
</feature>
<evidence type="ECO:0000313" key="6">
    <source>
        <dbReference type="Proteomes" id="UP000267096"/>
    </source>
</evidence>
<keyword evidence="6" id="KW-1185">Reference proteome</keyword>
<dbReference type="OrthoDB" id="10261212at2759"/>
<comment type="catalytic activity">
    <reaction evidence="2">
        <text>Thiol-dependent hydrolysis of ester, thioester, amide, peptide and isopeptide bonds formed by the C-terminal Gly of ubiquitin (a 76-residue protein attached to proteins as an intracellular targeting signal).</text>
        <dbReference type="EC" id="3.4.19.12"/>
    </reaction>
</comment>
<protein>
    <recommendedName>
        <fullName evidence="2">Ubiquitin carboxyl-terminal hydrolase</fullName>
        <ecNumber evidence="2">3.4.19.12</ecNumber>
    </recommendedName>
</protein>
<keyword evidence="2" id="KW-0645">Protease</keyword>
<dbReference type="AlphaFoldDB" id="A0A3P6TS78"/>
<dbReference type="EMBL" id="UYRR01037081">
    <property type="protein sequence ID" value="VDK68978.1"/>
    <property type="molecule type" value="Genomic_DNA"/>
</dbReference>
<keyword evidence="2" id="KW-0788">Thiol protease</keyword>
<proteinExistence type="inferred from homology"/>
<feature type="domain" description="MINDY deubiquitinase" evidence="4">
    <location>
        <begin position="17"/>
        <end position="106"/>
    </location>
</feature>
<dbReference type="Pfam" id="PF04424">
    <property type="entry name" value="MINDY_DUB"/>
    <property type="match status" value="1"/>
</dbReference>
<name>A0A3P6TS78_ANISI</name>
<comment type="similarity">
    <text evidence="1 2">Belongs to the MINDY deubiquitinase family. FAM63 subfamily.</text>
</comment>
<dbReference type="EC" id="3.4.19.12" evidence="2"/>
<dbReference type="InterPro" id="IPR007518">
    <property type="entry name" value="MINDY"/>
</dbReference>
<dbReference type="Proteomes" id="UP000267096">
    <property type="component" value="Unassembled WGS sequence"/>
</dbReference>
<evidence type="ECO:0000256" key="1">
    <source>
        <dbReference type="ARBA" id="ARBA00006616"/>
    </source>
</evidence>
<dbReference type="GO" id="GO:0016807">
    <property type="term" value="F:cysteine-type carboxypeptidase activity"/>
    <property type="evidence" value="ECO:0007669"/>
    <property type="project" value="TreeGrafter"/>
</dbReference>
<comment type="function">
    <text evidence="2">Hydrolase that can specifically remove 'Lys-48'-linked conjugated ubiquitin from proteins. Has exodeubiquitinase activity and has a preference for long polyubiquitin chains. May play a regulatory role at the level of protein turnover.</text>
</comment>
<gene>
    <name evidence="5" type="ORF">ASIM_LOCUS19347</name>
</gene>
<dbReference type="GO" id="GO:0006508">
    <property type="term" value="P:proteolysis"/>
    <property type="evidence" value="ECO:0007669"/>
    <property type="project" value="UniProtKB-KW"/>
</dbReference>
<dbReference type="GO" id="GO:0036435">
    <property type="term" value="F:K48-linked polyubiquitin modification-dependent protein binding"/>
    <property type="evidence" value="ECO:0007669"/>
    <property type="project" value="UniProtKB-UniRule"/>
</dbReference>
<evidence type="ECO:0000256" key="3">
    <source>
        <dbReference type="SAM" id="MobiDB-lite"/>
    </source>
</evidence>
<sequence>MGTLGYNQVAELLVSGERSTDLCILENFLHSSASQLTVYGLFQLHSTLSDGQLAVLFRNNHFNTLYKNKDELYVLVTDQGFINEPSVVWETLNSVDGSSTFVNASFSKSKPTNANEDSELVLKANNCVIWNHLLALALQQEENNKQEQNINTATGTSKTKKSSSSLSLHSKSGSTPAQTPSSTASSSKHSTKSSKLDEVRHQI</sequence>
<dbReference type="PANTHER" id="PTHR18063:SF6">
    <property type="entry name" value="UBIQUITIN CARBOXYL-TERMINAL HYDROLASE"/>
    <property type="match status" value="1"/>
</dbReference>
<evidence type="ECO:0000259" key="4">
    <source>
        <dbReference type="Pfam" id="PF04424"/>
    </source>
</evidence>